<name>A0A7J8I8P6_MOLMO</name>
<comment type="caution">
    <text evidence="2">The sequence shown here is derived from an EMBL/GenBank/DDBJ whole genome shotgun (WGS) entry which is preliminary data.</text>
</comment>
<protein>
    <submittedName>
        <fullName evidence="2">Uncharacterized protein</fullName>
    </submittedName>
</protein>
<proteinExistence type="predicted"/>
<dbReference type="Proteomes" id="UP000550707">
    <property type="component" value="Unassembled WGS sequence"/>
</dbReference>
<keyword evidence="3" id="KW-1185">Reference proteome</keyword>
<dbReference type="EMBL" id="JACASF010000004">
    <property type="protein sequence ID" value="KAF6480678.1"/>
    <property type="molecule type" value="Genomic_DNA"/>
</dbReference>
<gene>
    <name evidence="2" type="ORF">HJG59_010544</name>
</gene>
<feature type="compositionally biased region" description="Basic and acidic residues" evidence="1">
    <location>
        <begin position="37"/>
        <end position="49"/>
    </location>
</feature>
<feature type="region of interest" description="Disordered" evidence="1">
    <location>
        <begin position="91"/>
        <end position="151"/>
    </location>
</feature>
<dbReference type="InParanoid" id="A0A7J8I8P6"/>
<sequence length="151" mass="16891">MLDLGAKQPCVHGMGTVHGAEQAWHVQGQGRGPRWWEPSEYRDNSERPSRNSPLLFPVSHIPGNHKPTVAAMKISTDLPCQNLNSVSLKKERKKEQGSFFRCPHQPPAARREPEDSNAAAARARPRTETVLAGHEQRPNGTKLWRGTEFVD</sequence>
<organism evidence="2 3">
    <name type="scientific">Molossus molossus</name>
    <name type="common">Pallas' mastiff bat</name>
    <name type="synonym">Vespertilio molossus</name>
    <dbReference type="NCBI Taxonomy" id="27622"/>
    <lineage>
        <taxon>Eukaryota</taxon>
        <taxon>Metazoa</taxon>
        <taxon>Chordata</taxon>
        <taxon>Craniata</taxon>
        <taxon>Vertebrata</taxon>
        <taxon>Euteleostomi</taxon>
        <taxon>Mammalia</taxon>
        <taxon>Eutheria</taxon>
        <taxon>Laurasiatheria</taxon>
        <taxon>Chiroptera</taxon>
        <taxon>Yangochiroptera</taxon>
        <taxon>Molossidae</taxon>
        <taxon>Molossus</taxon>
    </lineage>
</organism>
<evidence type="ECO:0000256" key="1">
    <source>
        <dbReference type="SAM" id="MobiDB-lite"/>
    </source>
</evidence>
<accession>A0A7J8I8P6</accession>
<dbReference type="AlphaFoldDB" id="A0A7J8I8P6"/>
<evidence type="ECO:0000313" key="2">
    <source>
        <dbReference type="EMBL" id="KAF6480678.1"/>
    </source>
</evidence>
<evidence type="ECO:0000313" key="3">
    <source>
        <dbReference type="Proteomes" id="UP000550707"/>
    </source>
</evidence>
<reference evidence="2 3" key="1">
    <citation type="journal article" date="2020" name="Nature">
        <title>Six reference-quality genomes reveal evolution of bat adaptations.</title>
        <authorList>
            <person name="Jebb D."/>
            <person name="Huang Z."/>
            <person name="Pippel M."/>
            <person name="Hughes G.M."/>
            <person name="Lavrichenko K."/>
            <person name="Devanna P."/>
            <person name="Winkler S."/>
            <person name="Jermiin L.S."/>
            <person name="Skirmuntt E.C."/>
            <person name="Katzourakis A."/>
            <person name="Burkitt-Gray L."/>
            <person name="Ray D.A."/>
            <person name="Sullivan K.A.M."/>
            <person name="Roscito J.G."/>
            <person name="Kirilenko B.M."/>
            <person name="Davalos L.M."/>
            <person name="Corthals A.P."/>
            <person name="Power M.L."/>
            <person name="Jones G."/>
            <person name="Ransome R.D."/>
            <person name="Dechmann D.K.N."/>
            <person name="Locatelli A.G."/>
            <person name="Puechmaille S.J."/>
            <person name="Fedrigo O."/>
            <person name="Jarvis E.D."/>
            <person name="Hiller M."/>
            <person name="Vernes S.C."/>
            <person name="Myers E.W."/>
            <person name="Teeling E.C."/>
        </authorList>
    </citation>
    <scope>NUCLEOTIDE SEQUENCE [LARGE SCALE GENOMIC DNA]</scope>
    <source>
        <strain evidence="2">MMolMol1</strain>
        <tissue evidence="2">Muscle</tissue>
    </source>
</reference>
<feature type="region of interest" description="Disordered" evidence="1">
    <location>
        <begin position="29"/>
        <end position="63"/>
    </location>
</feature>